<dbReference type="CDD" id="cd01949">
    <property type="entry name" value="GGDEF"/>
    <property type="match status" value="1"/>
</dbReference>
<dbReference type="Gene3D" id="3.20.20.450">
    <property type="entry name" value="EAL domain"/>
    <property type="match status" value="1"/>
</dbReference>
<dbReference type="Proteomes" id="UP000242181">
    <property type="component" value="Unassembled WGS sequence"/>
</dbReference>
<dbReference type="InterPro" id="IPR029787">
    <property type="entry name" value="Nucleotide_cyclase"/>
</dbReference>
<evidence type="ECO:0000259" key="2">
    <source>
        <dbReference type="PROSITE" id="PS50112"/>
    </source>
</evidence>
<dbReference type="SUPFAM" id="SSF141868">
    <property type="entry name" value="EAL domain-like"/>
    <property type="match status" value="1"/>
</dbReference>
<dbReference type="PROSITE" id="PS50112">
    <property type="entry name" value="PAS"/>
    <property type="match status" value="1"/>
</dbReference>
<feature type="domain" description="GGDEF" evidence="4">
    <location>
        <begin position="802"/>
        <end position="934"/>
    </location>
</feature>
<dbReference type="SMART" id="SM00091">
    <property type="entry name" value="PAS"/>
    <property type="match status" value="1"/>
</dbReference>
<evidence type="ECO:0000256" key="1">
    <source>
        <dbReference type="SAM" id="Phobius"/>
    </source>
</evidence>
<dbReference type="Gene3D" id="3.30.70.270">
    <property type="match status" value="1"/>
</dbReference>
<dbReference type="InterPro" id="IPR000160">
    <property type="entry name" value="GGDEF_dom"/>
</dbReference>
<dbReference type="EMBL" id="PXYH01000002">
    <property type="protein sequence ID" value="PSJ47165.1"/>
    <property type="molecule type" value="Genomic_DNA"/>
</dbReference>
<dbReference type="InterPro" id="IPR052155">
    <property type="entry name" value="Biofilm_reg_signaling"/>
</dbReference>
<dbReference type="SUPFAM" id="SSF55781">
    <property type="entry name" value="GAF domain-like"/>
    <property type="match status" value="1"/>
</dbReference>
<dbReference type="Gene3D" id="3.30.450.20">
    <property type="entry name" value="PAS domain"/>
    <property type="match status" value="1"/>
</dbReference>
<feature type="domain" description="PAS" evidence="2">
    <location>
        <begin position="651"/>
        <end position="721"/>
    </location>
</feature>
<evidence type="ECO:0008006" key="7">
    <source>
        <dbReference type="Google" id="ProtNLM"/>
    </source>
</evidence>
<dbReference type="Pfam" id="PF08448">
    <property type="entry name" value="PAS_4"/>
    <property type="match status" value="1"/>
</dbReference>
<dbReference type="Pfam" id="PF00563">
    <property type="entry name" value="EAL"/>
    <property type="match status" value="1"/>
</dbReference>
<keyword evidence="1" id="KW-1133">Transmembrane helix</keyword>
<keyword evidence="1" id="KW-0812">Transmembrane</keyword>
<proteinExistence type="predicted"/>
<dbReference type="Pfam" id="PF00990">
    <property type="entry name" value="GGDEF"/>
    <property type="match status" value="1"/>
</dbReference>
<feature type="transmembrane region" description="Helical" evidence="1">
    <location>
        <begin position="100"/>
        <end position="121"/>
    </location>
</feature>
<feature type="transmembrane region" description="Helical" evidence="1">
    <location>
        <begin position="37"/>
        <end position="61"/>
    </location>
</feature>
<evidence type="ECO:0000259" key="3">
    <source>
        <dbReference type="PROSITE" id="PS50883"/>
    </source>
</evidence>
<evidence type="ECO:0000313" key="6">
    <source>
        <dbReference type="Proteomes" id="UP000242181"/>
    </source>
</evidence>
<comment type="caution">
    <text evidence="5">The sequence shown here is derived from an EMBL/GenBank/DDBJ whole genome shotgun (WGS) entry which is preliminary data.</text>
</comment>
<dbReference type="PANTHER" id="PTHR44757">
    <property type="entry name" value="DIGUANYLATE CYCLASE DGCP"/>
    <property type="match status" value="1"/>
</dbReference>
<sequence length="1203" mass="132328">MFPVTPLWPAPCRYSLARRPWPLSMPTDARLIARHTYLLLIAMACTLMGALGFVTGFFLLADDALSMVITPLGALGVMLAGLGLGCAIGGAPRGRQFSALALLAVVGVAMLPAVSMGAVVLAPPAPMRLALLLVSLCLLTPPCHRHGRWLWRLIGGLGMIVGGGVLLVGQWLFDLSTLMGPHPASSSIGSLFMLVFGLALLLACAPRPAGGPSRPAGVVAALGIGVTCLLWYLMSFQHHLDIRRASGTMMDNAENAMIDVMNVHVKLLQRLAERIALSPDAEQQYQHLQDARAYLRDVPSISEITLLQPGQAPLWRQLRPGSGEPLALEHPALASWLERAVARPRMVVLDTLYPMQAPALVAISVPAIQRRYAGLQLLARVDLAMLMRQEIRMDLFPFLLRVNLDGRTLLELSDGEHPARRPLFMNRRHSILPYGPEIKLESYLGDMSSLGRSAQLRLLMALSGFFLSFLAAISIELMRLGLAKSRALELARDHLQNQHQIEAMVIRQQPLDDILAVIGRLLGGQLPACRSLLLRRHQDRLEPIGELWLPARLQQQLLAAAAGPLCRGRTLVFGEEHEDSLPGLLALLRAAGFSGALACPVQAADGRVLGGLLLCHPAALPPKAPDFIDNAVNLMALAMEREDDRAQLRDSEQRYRSLFDNHPDLVFALDPRGDVTSVNRAFCEQLALAPEAVLGRPWQRLVDAADRPATAQMLASVLAGRSHRYQLTADNGQGRRPVLDLTALPMVVNGRITGVYGIGKDITRQQQDQQRLAYNASHDALTGLPNRNLLEQRLRELTGYRDQLVLMFIDLDGFKPINDSLGHEVGDLMLVEVARRLRGLEGEGLLVRFGGDEFVLLLRGTSLVASAEALAGRLLTTLAQPYRVAHNELFITASIGLALSEGGEPAAAVLIQQADMAMYEAKRQGRNHFQWYNETLNTLMKRRLVLRNELQDAIDHHQLALHYQPLFNRDGKVVAVEALLRWPHPRQGFVSPADFIPLAEETGQIIAISEWVLERACRDAVRLNQDGRYRVAVNLSPLQFYRSGFLAALTGVLARHRLPAGSLELELTEGILMNDTQYAIGLLQEIRRLGIGVAIDDFGTGFSSLSYLKHLPADKVKIDRSFITDLATSPRDAAITRGILVMAHELALEVVAEGIETQDQLDWLRRGQCDYYQGFLLARPMPLEALLEFLAQNRERLLTAINK</sequence>
<dbReference type="InterPro" id="IPR001633">
    <property type="entry name" value="EAL_dom"/>
</dbReference>
<feature type="domain" description="EAL" evidence="3">
    <location>
        <begin position="943"/>
        <end position="1194"/>
    </location>
</feature>
<dbReference type="CDD" id="cd00130">
    <property type="entry name" value="PAS"/>
    <property type="match status" value="1"/>
</dbReference>
<dbReference type="NCBIfam" id="TIGR00229">
    <property type="entry name" value="sensory_box"/>
    <property type="match status" value="1"/>
</dbReference>
<dbReference type="InterPro" id="IPR013656">
    <property type="entry name" value="PAS_4"/>
</dbReference>
<dbReference type="InterPro" id="IPR043128">
    <property type="entry name" value="Rev_trsase/Diguanyl_cyclase"/>
</dbReference>
<dbReference type="PROSITE" id="PS50883">
    <property type="entry name" value="EAL"/>
    <property type="match status" value="1"/>
</dbReference>
<name>A0A2P7RAD0_9GAMM</name>
<gene>
    <name evidence="5" type="ORF">C7I36_02090</name>
</gene>
<dbReference type="PANTHER" id="PTHR44757:SF2">
    <property type="entry name" value="BIOFILM ARCHITECTURE MAINTENANCE PROTEIN MBAA"/>
    <property type="match status" value="1"/>
</dbReference>
<feature type="transmembrane region" description="Helical" evidence="1">
    <location>
        <begin position="127"/>
        <end position="143"/>
    </location>
</feature>
<accession>A0A2P7RAD0</accession>
<evidence type="ECO:0000313" key="5">
    <source>
        <dbReference type="EMBL" id="PSJ47165.1"/>
    </source>
</evidence>
<dbReference type="AlphaFoldDB" id="A0A2P7RAD0"/>
<dbReference type="SMART" id="SM00052">
    <property type="entry name" value="EAL"/>
    <property type="match status" value="1"/>
</dbReference>
<dbReference type="SUPFAM" id="SSF55785">
    <property type="entry name" value="PYP-like sensor domain (PAS domain)"/>
    <property type="match status" value="1"/>
</dbReference>
<organism evidence="5 6">
    <name type="scientific">Zobellella taiwanensis</name>
    <dbReference type="NCBI Taxonomy" id="347535"/>
    <lineage>
        <taxon>Bacteria</taxon>
        <taxon>Pseudomonadati</taxon>
        <taxon>Pseudomonadota</taxon>
        <taxon>Gammaproteobacteria</taxon>
        <taxon>Aeromonadales</taxon>
        <taxon>Aeromonadaceae</taxon>
        <taxon>Zobellella</taxon>
    </lineage>
</organism>
<dbReference type="InterPro" id="IPR000014">
    <property type="entry name" value="PAS"/>
</dbReference>
<feature type="transmembrane region" description="Helical" evidence="1">
    <location>
        <begin position="185"/>
        <end position="204"/>
    </location>
</feature>
<dbReference type="SUPFAM" id="SSF55073">
    <property type="entry name" value="Nucleotide cyclase"/>
    <property type="match status" value="1"/>
</dbReference>
<dbReference type="SMART" id="SM00267">
    <property type="entry name" value="GGDEF"/>
    <property type="match status" value="1"/>
</dbReference>
<dbReference type="CDD" id="cd01948">
    <property type="entry name" value="EAL"/>
    <property type="match status" value="1"/>
</dbReference>
<protein>
    <recommendedName>
        <fullName evidence="7">Diguanylate cyclase</fullName>
    </recommendedName>
</protein>
<evidence type="ECO:0000259" key="4">
    <source>
        <dbReference type="PROSITE" id="PS50887"/>
    </source>
</evidence>
<dbReference type="PROSITE" id="PS50887">
    <property type="entry name" value="GGDEF"/>
    <property type="match status" value="1"/>
</dbReference>
<feature type="transmembrane region" description="Helical" evidence="1">
    <location>
        <begin position="67"/>
        <end position="88"/>
    </location>
</feature>
<keyword evidence="6" id="KW-1185">Reference proteome</keyword>
<keyword evidence="1" id="KW-0472">Membrane</keyword>
<dbReference type="InterPro" id="IPR035965">
    <property type="entry name" value="PAS-like_dom_sf"/>
</dbReference>
<dbReference type="NCBIfam" id="TIGR00254">
    <property type="entry name" value="GGDEF"/>
    <property type="match status" value="1"/>
</dbReference>
<reference evidence="5 6" key="1">
    <citation type="submission" date="2018-03" db="EMBL/GenBank/DDBJ databases">
        <title>The draft genome of Zobellella taiwanensis JCM 13381.</title>
        <authorList>
            <person name="Liu L."/>
            <person name="Li L."/>
            <person name="Wang T."/>
            <person name="Zhang X."/>
            <person name="Liang L."/>
        </authorList>
    </citation>
    <scope>NUCLEOTIDE SEQUENCE [LARGE SCALE GENOMIC DNA]</scope>
    <source>
        <strain evidence="5 6">JCM 13381</strain>
    </source>
</reference>
<dbReference type="OrthoDB" id="9804951at2"/>
<feature type="transmembrane region" description="Helical" evidence="1">
    <location>
        <begin position="150"/>
        <end position="173"/>
    </location>
</feature>
<feature type="transmembrane region" description="Helical" evidence="1">
    <location>
        <begin position="216"/>
        <end position="234"/>
    </location>
</feature>
<dbReference type="InterPro" id="IPR035919">
    <property type="entry name" value="EAL_sf"/>
</dbReference>